<sequence length="377" mass="43935">MIATDTKKKANNENEIIETDDDTLEEDQGEEGLYPYDPTEADIDIREDPQTVFELMRKYDHGKLIIEPDFQRNLVWERTQQSKFIESVILNFPIPPFYVNQTREGKYIVVDGLQRTSTLYEFVNNGFKLQGLEALKKLNGYSFSDLKNLSGDYQTKIEDKKLNLYVIRPSVPSKVVYDIFNRINTGGTNLQRQEVRNCIFLGKSTQLLKELAESDEFKVAINQGISPKRMKDREAVLRYLAFRIFDYEKDYQGDMSNFLETAMKKINTMKSSEIESLKDDFQRVMNITYEFFGKRNFRLPTNQTRGKISIAIFESVAYFFSIKEDLFLKQHKTQIIDNFERLIKNADYLDSVKNATSSKAKVISRFNLAQEILGDIK</sequence>
<dbReference type="EMBL" id="JACJPY010000001">
    <property type="protein sequence ID" value="MBD2148605.1"/>
    <property type="molecule type" value="Genomic_DNA"/>
</dbReference>
<feature type="domain" description="GmrSD restriction endonucleases N-terminal" evidence="2">
    <location>
        <begin position="54"/>
        <end position="200"/>
    </location>
</feature>
<proteinExistence type="predicted"/>
<dbReference type="Pfam" id="PF03235">
    <property type="entry name" value="GmrSD_N"/>
    <property type="match status" value="1"/>
</dbReference>
<dbReference type="AlphaFoldDB" id="A0A926UP31"/>
<protein>
    <submittedName>
        <fullName evidence="3">DUF262 domain-containing protein</fullName>
    </submittedName>
</protein>
<comment type="caution">
    <text evidence="3">The sequence shown here is derived from an EMBL/GenBank/DDBJ whole genome shotgun (WGS) entry which is preliminary data.</text>
</comment>
<keyword evidence="4" id="KW-1185">Reference proteome</keyword>
<dbReference type="Proteomes" id="UP000631421">
    <property type="component" value="Unassembled WGS sequence"/>
</dbReference>
<organism evidence="3 4">
    <name type="scientific">Pseudanabaena cinerea FACHB-1277</name>
    <dbReference type="NCBI Taxonomy" id="2949581"/>
    <lineage>
        <taxon>Bacteria</taxon>
        <taxon>Bacillati</taxon>
        <taxon>Cyanobacteriota</taxon>
        <taxon>Cyanophyceae</taxon>
        <taxon>Pseudanabaenales</taxon>
        <taxon>Pseudanabaenaceae</taxon>
        <taxon>Pseudanabaena</taxon>
        <taxon>Pseudanabaena cinerea</taxon>
    </lineage>
</organism>
<gene>
    <name evidence="3" type="ORF">H6F44_00450</name>
</gene>
<name>A0A926UP31_9CYAN</name>
<feature type="compositionally biased region" description="Basic and acidic residues" evidence="1">
    <location>
        <begin position="1"/>
        <end position="12"/>
    </location>
</feature>
<dbReference type="PANTHER" id="PTHR39639:SF1">
    <property type="entry name" value="DUF262 DOMAIN-CONTAINING PROTEIN"/>
    <property type="match status" value="1"/>
</dbReference>
<dbReference type="RefSeq" id="WP_190348946.1">
    <property type="nucleotide sequence ID" value="NZ_JACJPY010000001.1"/>
</dbReference>
<evidence type="ECO:0000313" key="4">
    <source>
        <dbReference type="Proteomes" id="UP000631421"/>
    </source>
</evidence>
<reference evidence="3" key="1">
    <citation type="journal article" date="2015" name="ISME J.">
        <title>Draft Genome Sequence of Streptomyces incarnatus NRRL8089, which Produces the Nucleoside Antibiotic Sinefungin.</title>
        <authorList>
            <person name="Oshima K."/>
            <person name="Hattori M."/>
            <person name="Shimizu H."/>
            <person name="Fukuda K."/>
            <person name="Nemoto M."/>
            <person name="Inagaki K."/>
            <person name="Tamura T."/>
        </authorList>
    </citation>
    <scope>NUCLEOTIDE SEQUENCE</scope>
    <source>
        <strain evidence="3">FACHB-1277</strain>
    </source>
</reference>
<feature type="region of interest" description="Disordered" evidence="1">
    <location>
        <begin position="1"/>
        <end position="41"/>
    </location>
</feature>
<feature type="compositionally biased region" description="Acidic residues" evidence="1">
    <location>
        <begin position="15"/>
        <end position="30"/>
    </location>
</feature>
<evidence type="ECO:0000259" key="2">
    <source>
        <dbReference type="Pfam" id="PF03235"/>
    </source>
</evidence>
<evidence type="ECO:0000313" key="3">
    <source>
        <dbReference type="EMBL" id="MBD2148605.1"/>
    </source>
</evidence>
<evidence type="ECO:0000256" key="1">
    <source>
        <dbReference type="SAM" id="MobiDB-lite"/>
    </source>
</evidence>
<accession>A0A926UP31</accession>
<dbReference type="InterPro" id="IPR004919">
    <property type="entry name" value="GmrSD_N"/>
</dbReference>
<dbReference type="PANTHER" id="PTHR39639">
    <property type="entry name" value="CHROMOSOME 16, WHOLE GENOME SHOTGUN SEQUENCE"/>
    <property type="match status" value="1"/>
</dbReference>
<reference evidence="3" key="2">
    <citation type="submission" date="2020-08" db="EMBL/GenBank/DDBJ databases">
        <authorList>
            <person name="Chen M."/>
            <person name="Teng W."/>
            <person name="Zhao L."/>
            <person name="Hu C."/>
            <person name="Zhou Y."/>
            <person name="Han B."/>
            <person name="Song L."/>
            <person name="Shu W."/>
        </authorList>
    </citation>
    <scope>NUCLEOTIDE SEQUENCE</scope>
    <source>
        <strain evidence="3">FACHB-1277</strain>
    </source>
</reference>